<protein>
    <submittedName>
        <fullName evidence="1">Uncharacterized protein</fullName>
    </submittedName>
</protein>
<evidence type="ECO:0000313" key="1">
    <source>
        <dbReference type="EMBL" id="KAJ8528569.1"/>
    </source>
</evidence>
<proteinExistence type="predicted"/>
<organism evidence="1 2">
    <name type="scientific">Anisodus acutangulus</name>
    <dbReference type="NCBI Taxonomy" id="402998"/>
    <lineage>
        <taxon>Eukaryota</taxon>
        <taxon>Viridiplantae</taxon>
        <taxon>Streptophyta</taxon>
        <taxon>Embryophyta</taxon>
        <taxon>Tracheophyta</taxon>
        <taxon>Spermatophyta</taxon>
        <taxon>Magnoliopsida</taxon>
        <taxon>eudicotyledons</taxon>
        <taxon>Gunneridae</taxon>
        <taxon>Pentapetalae</taxon>
        <taxon>asterids</taxon>
        <taxon>lamiids</taxon>
        <taxon>Solanales</taxon>
        <taxon>Solanaceae</taxon>
        <taxon>Solanoideae</taxon>
        <taxon>Hyoscyameae</taxon>
        <taxon>Anisodus</taxon>
    </lineage>
</organism>
<comment type="caution">
    <text evidence="1">The sequence shown here is derived from an EMBL/GenBank/DDBJ whole genome shotgun (WGS) entry which is preliminary data.</text>
</comment>
<dbReference type="EMBL" id="JAJAGQ010000023">
    <property type="protein sequence ID" value="KAJ8528569.1"/>
    <property type="molecule type" value="Genomic_DNA"/>
</dbReference>
<name>A0A9Q1QU50_9SOLA</name>
<dbReference type="AlphaFoldDB" id="A0A9Q1QU50"/>
<dbReference type="Proteomes" id="UP001152561">
    <property type="component" value="Unassembled WGS sequence"/>
</dbReference>
<keyword evidence="2" id="KW-1185">Reference proteome</keyword>
<gene>
    <name evidence="1" type="ORF">K7X08_037240</name>
</gene>
<accession>A0A9Q1QU50</accession>
<evidence type="ECO:0000313" key="2">
    <source>
        <dbReference type="Proteomes" id="UP001152561"/>
    </source>
</evidence>
<sequence>MKKGKRVLMPKKRWWMNTMLFKRLLKIGWSFSFANQTGVVDQPVELSPTKSWADMMEEEEIKGRSSDLEFNNLTVEDHIELASTLGNSVKDNTCVTNKLGELSVTSNECVEDDISLEVADNILAGIEEGHFISRSEADKNREDHVHAHVEEVGNDSSLEENNSLAIPIEDQVNTNLEAEKDIGAGVQKESLVDQIVVEVSHKVGRSMAINVEDMNLKTSIML</sequence>
<reference evidence="2" key="1">
    <citation type="journal article" date="2023" name="Proc. Natl. Acad. Sci. U.S.A.">
        <title>Genomic and structural basis for evolution of tropane alkaloid biosynthesis.</title>
        <authorList>
            <person name="Wanga Y.-J."/>
            <person name="Taina T."/>
            <person name="Yua J.-Y."/>
            <person name="Lia J."/>
            <person name="Xua B."/>
            <person name="Chenc J."/>
            <person name="D'Auriad J.C."/>
            <person name="Huanga J.-P."/>
            <person name="Huanga S.-X."/>
        </authorList>
    </citation>
    <scope>NUCLEOTIDE SEQUENCE [LARGE SCALE GENOMIC DNA]</scope>
    <source>
        <strain evidence="2">cv. KIB-2019</strain>
    </source>
</reference>